<gene>
    <name evidence="1" type="ORF">UFOPK2254_01280</name>
    <name evidence="2" type="ORF">UFOPK2646_01150</name>
    <name evidence="3" type="ORF">UFOPK2879_01285</name>
    <name evidence="4" type="ORF">UFOPK3937_01151</name>
</gene>
<dbReference type="EMBL" id="CAEZWO010000155">
    <property type="protein sequence ID" value="CAB4671396.1"/>
    <property type="molecule type" value="Genomic_DNA"/>
</dbReference>
<organism evidence="3">
    <name type="scientific">freshwater metagenome</name>
    <dbReference type="NCBI Taxonomy" id="449393"/>
    <lineage>
        <taxon>unclassified sequences</taxon>
        <taxon>metagenomes</taxon>
        <taxon>ecological metagenomes</taxon>
    </lineage>
</organism>
<dbReference type="EMBL" id="CAEZZN010000072">
    <property type="protein sequence ID" value="CAB4775908.1"/>
    <property type="molecule type" value="Genomic_DNA"/>
</dbReference>
<protein>
    <submittedName>
        <fullName evidence="3">Unannotated protein</fullName>
    </submittedName>
</protein>
<evidence type="ECO:0000313" key="4">
    <source>
        <dbReference type="EMBL" id="CAB4988424.1"/>
    </source>
</evidence>
<accession>A0A6J6VYQ6</accession>
<evidence type="ECO:0000313" key="3">
    <source>
        <dbReference type="EMBL" id="CAB4775908.1"/>
    </source>
</evidence>
<dbReference type="Pfam" id="PF04402">
    <property type="entry name" value="SIMPL"/>
    <property type="match status" value="1"/>
</dbReference>
<sequence>MNRTHIKRIAVVAIALSLVGGVALAPASMAAAPNRYITMSAEGSVKVAPDAVRLSATVTNLADTNKNALAATATVSSAVRAALVANSIATKDIATQNVTAYPEYNYTPEKQILVGYRASQTFVVVIRKAKTAGAVVDAVVAAGGDAVQVTGVSPFVLDSTKSVDSARYAAVKNAKTKANKYAALLGVRLGKVIYIVENSAPQVYVGPQYAMAAKADSAATQVDLGQQDVSVSITVQWALL</sequence>
<dbReference type="PANTHER" id="PTHR34387">
    <property type="entry name" value="SLR1258 PROTEIN"/>
    <property type="match status" value="1"/>
</dbReference>
<dbReference type="InterPro" id="IPR007497">
    <property type="entry name" value="SIMPL/DUF541"/>
</dbReference>
<evidence type="ECO:0000313" key="2">
    <source>
        <dbReference type="EMBL" id="CAB4714572.1"/>
    </source>
</evidence>
<dbReference type="AlphaFoldDB" id="A0A6J6VYQ6"/>
<dbReference type="EMBL" id="CAEZYB010000171">
    <property type="protein sequence ID" value="CAB4714572.1"/>
    <property type="molecule type" value="Genomic_DNA"/>
</dbReference>
<name>A0A6J6VYQ6_9ZZZZ</name>
<proteinExistence type="predicted"/>
<evidence type="ECO:0000313" key="1">
    <source>
        <dbReference type="EMBL" id="CAB4671396.1"/>
    </source>
</evidence>
<dbReference type="InterPro" id="IPR052022">
    <property type="entry name" value="26kDa_periplasmic_antigen"/>
</dbReference>
<dbReference type="Gene3D" id="3.30.110.170">
    <property type="entry name" value="Protein of unknown function (DUF541), domain 1"/>
    <property type="match status" value="1"/>
</dbReference>
<reference evidence="3" key="1">
    <citation type="submission" date="2020-05" db="EMBL/GenBank/DDBJ databases">
        <authorList>
            <person name="Chiriac C."/>
            <person name="Salcher M."/>
            <person name="Ghai R."/>
            <person name="Kavagutti S V."/>
        </authorList>
    </citation>
    <scope>NUCLEOTIDE SEQUENCE</scope>
</reference>
<dbReference type="GO" id="GO:0006974">
    <property type="term" value="P:DNA damage response"/>
    <property type="evidence" value="ECO:0007669"/>
    <property type="project" value="TreeGrafter"/>
</dbReference>
<dbReference type="PANTHER" id="PTHR34387:SF1">
    <property type="entry name" value="PERIPLASMIC IMMUNOGENIC PROTEIN"/>
    <property type="match status" value="1"/>
</dbReference>
<dbReference type="Gene3D" id="3.30.70.2970">
    <property type="entry name" value="Protein of unknown function (DUF541), domain 2"/>
    <property type="match status" value="1"/>
</dbReference>
<dbReference type="EMBL" id="CAFBOJ010000151">
    <property type="protein sequence ID" value="CAB4988424.1"/>
    <property type="molecule type" value="Genomic_DNA"/>
</dbReference>